<dbReference type="InterPro" id="IPR050766">
    <property type="entry name" value="Bact_Lucif_Oxidored"/>
</dbReference>
<dbReference type="EC" id="1.14.14.3" evidence="2"/>
<dbReference type="KEGG" id="mbai:MB901379_00172"/>
<dbReference type="GO" id="GO:0005829">
    <property type="term" value="C:cytosol"/>
    <property type="evidence" value="ECO:0007669"/>
    <property type="project" value="TreeGrafter"/>
</dbReference>
<accession>A0A447G822</accession>
<dbReference type="InterPro" id="IPR011251">
    <property type="entry name" value="Luciferase-like_dom"/>
</dbReference>
<dbReference type="Proteomes" id="UP000269998">
    <property type="component" value="Chromosome"/>
</dbReference>
<protein>
    <submittedName>
        <fullName evidence="2">Alkanal monooxygenase alpha chain</fullName>
        <ecNumber evidence="2">1.14.14.3</ecNumber>
    </submittedName>
</protein>
<feature type="domain" description="Luciferase-like" evidence="1">
    <location>
        <begin position="32"/>
        <end position="303"/>
    </location>
</feature>
<dbReference type="GO" id="GO:0047646">
    <property type="term" value="F:alkanal monooxygenase (FMN-linked) activity"/>
    <property type="evidence" value="ECO:0007669"/>
    <property type="project" value="UniProtKB-EC"/>
</dbReference>
<evidence type="ECO:0000313" key="3">
    <source>
        <dbReference type="Proteomes" id="UP000269998"/>
    </source>
</evidence>
<reference evidence="3" key="1">
    <citation type="submission" date="2018-02" db="EMBL/GenBank/DDBJ databases">
        <authorList>
            <person name="Seth-Smith MB H."/>
            <person name="Seth-Smith H."/>
        </authorList>
    </citation>
    <scope>NUCLEOTIDE SEQUENCE [LARGE SCALE GENOMIC DNA]</scope>
</reference>
<proteinExistence type="predicted"/>
<dbReference type="AlphaFoldDB" id="A0A447G822"/>
<dbReference type="EMBL" id="LR130759">
    <property type="protein sequence ID" value="VDM86650.1"/>
    <property type="molecule type" value="Genomic_DNA"/>
</dbReference>
<gene>
    <name evidence="2" type="primary">luxA_1</name>
    <name evidence="2" type="ORF">MB901379_00172</name>
</gene>
<dbReference type="PANTHER" id="PTHR30137">
    <property type="entry name" value="LUCIFERASE-LIKE MONOOXYGENASE"/>
    <property type="match status" value="1"/>
</dbReference>
<keyword evidence="3" id="KW-1185">Reference proteome</keyword>
<keyword evidence="2" id="KW-0560">Oxidoreductase</keyword>
<evidence type="ECO:0000259" key="1">
    <source>
        <dbReference type="Pfam" id="PF00296"/>
    </source>
</evidence>
<dbReference type="PANTHER" id="PTHR30137:SF6">
    <property type="entry name" value="LUCIFERASE-LIKE MONOOXYGENASE"/>
    <property type="match status" value="1"/>
</dbReference>
<keyword evidence="2" id="KW-0503">Monooxygenase</keyword>
<sequence length="338" mass="36988">MRSPSSRGSADPAMSLLTALRLNMTNIADPAARHAGRYQAALAMAEYADTHGFTAVSAEEHHLAATGWLPSPLILAAAVAGRTRTVRISINALIVPLYDPIRLAEDIAVLDNITRGRFSFVAGMGYRPEEYLAAGKDWSRRGALLDDGLSTLLKAWGDEPFEYRGALINVTPKPHTRPHPIVFVGGMTVAAARRAARFGLPFSPPMPMPELAARYERELRERGKTGFVYHPENGSTVTLLHPDPDEAWSRYGRFIMNETAEYSSWKRAGVPRPNEAAAATMTELRGLNNVEIVTPEQLVGQIRGGRREIVMNPLIGGLPIDEGWASLHLLADKVLPRV</sequence>
<organism evidence="2 3">
    <name type="scientific">Mycobacterium basiliense</name>
    <dbReference type="NCBI Taxonomy" id="2094119"/>
    <lineage>
        <taxon>Bacteria</taxon>
        <taxon>Bacillati</taxon>
        <taxon>Actinomycetota</taxon>
        <taxon>Actinomycetes</taxon>
        <taxon>Mycobacteriales</taxon>
        <taxon>Mycobacteriaceae</taxon>
        <taxon>Mycobacterium</taxon>
    </lineage>
</organism>
<dbReference type="InterPro" id="IPR036661">
    <property type="entry name" value="Luciferase-like_sf"/>
</dbReference>
<dbReference type="SUPFAM" id="SSF51679">
    <property type="entry name" value="Bacterial luciferase-like"/>
    <property type="match status" value="1"/>
</dbReference>
<name>A0A447G822_9MYCO</name>
<evidence type="ECO:0000313" key="2">
    <source>
        <dbReference type="EMBL" id="VDM86650.1"/>
    </source>
</evidence>
<dbReference type="Pfam" id="PF00296">
    <property type="entry name" value="Bac_luciferase"/>
    <property type="match status" value="1"/>
</dbReference>
<dbReference type="Gene3D" id="3.20.20.30">
    <property type="entry name" value="Luciferase-like domain"/>
    <property type="match status" value="1"/>
</dbReference>